<proteinExistence type="inferred from homology"/>
<dbReference type="PANTHER" id="PTHR30572">
    <property type="entry name" value="MEMBRANE COMPONENT OF TRANSPORTER-RELATED"/>
    <property type="match status" value="1"/>
</dbReference>
<evidence type="ECO:0000256" key="3">
    <source>
        <dbReference type="ARBA" id="ARBA00022692"/>
    </source>
</evidence>
<feature type="transmembrane region" description="Helical" evidence="7">
    <location>
        <begin position="382"/>
        <end position="405"/>
    </location>
</feature>
<evidence type="ECO:0000256" key="2">
    <source>
        <dbReference type="ARBA" id="ARBA00022475"/>
    </source>
</evidence>
<dbReference type="NCBIfam" id="TIGR03434">
    <property type="entry name" value="ADOP"/>
    <property type="match status" value="1"/>
</dbReference>
<dbReference type="PANTHER" id="PTHR30572:SF4">
    <property type="entry name" value="ABC TRANSPORTER PERMEASE YTRF"/>
    <property type="match status" value="1"/>
</dbReference>
<feature type="domain" description="MacB-like periplasmic core" evidence="9">
    <location>
        <begin position="98"/>
        <end position="341"/>
    </location>
</feature>
<dbReference type="InterPro" id="IPR047928">
    <property type="entry name" value="Perm_prefix_1"/>
</dbReference>
<feature type="domain" description="ABC3 transporter permease C-terminal" evidence="8">
    <location>
        <begin position="802"/>
        <end position="915"/>
    </location>
</feature>
<evidence type="ECO:0000313" key="11">
    <source>
        <dbReference type="Proteomes" id="UP001596091"/>
    </source>
</evidence>
<feature type="transmembrane region" description="Helical" evidence="7">
    <location>
        <begin position="795"/>
        <end position="822"/>
    </location>
</feature>
<keyword evidence="4 7" id="KW-1133">Transmembrane helix</keyword>
<keyword evidence="11" id="KW-1185">Reference proteome</keyword>
<feature type="transmembrane region" description="Helical" evidence="7">
    <location>
        <begin position="533"/>
        <end position="558"/>
    </location>
</feature>
<evidence type="ECO:0000256" key="7">
    <source>
        <dbReference type="SAM" id="Phobius"/>
    </source>
</evidence>
<accession>A0ABW1E9J9</accession>
<dbReference type="InterPro" id="IPR050250">
    <property type="entry name" value="Macrolide_Exporter_MacB"/>
</dbReference>
<evidence type="ECO:0000259" key="8">
    <source>
        <dbReference type="Pfam" id="PF02687"/>
    </source>
</evidence>
<comment type="caution">
    <text evidence="10">The sequence shown here is derived from an EMBL/GenBank/DDBJ whole genome shotgun (WGS) entry which is preliminary data.</text>
</comment>
<feature type="transmembrane region" description="Helical" evidence="7">
    <location>
        <begin position="95"/>
        <end position="118"/>
    </location>
</feature>
<comment type="subcellular location">
    <subcellularLocation>
        <location evidence="1">Cell membrane</location>
        <topology evidence="1">Multi-pass membrane protein</topology>
    </subcellularLocation>
</comment>
<gene>
    <name evidence="10" type="ORF">ACFPT7_00345</name>
</gene>
<feature type="domain" description="ABC3 transporter permease C-terminal" evidence="8">
    <location>
        <begin position="387"/>
        <end position="507"/>
    </location>
</feature>
<dbReference type="Proteomes" id="UP001596091">
    <property type="component" value="Unassembled WGS sequence"/>
</dbReference>
<sequence length="922" mass="98603">MRAVIAFLARMRNLVTGSRDDARFEAEIETHIALLSERFIQQGMTPKQATRAARRQFGNADLQHQQRRDSRTFSGLLALGRDLRFAVRRLLRNPLLAVIAILSLGLGIGANTAIVSVARGVLLDPLPVREPQQLRLLTWTSGPQLPVPPVWGDIYQSDSGGLVSPSFSYPAYQALQQHPEAYSALFAFKDISLTATADNNAAPASAELVSGNAFDALGLSASLGRVLTPADDTVSAAPAVVLSDAYWSRRFGRAPGVIGQTIALNGVPVTIVGIAPQRFTGLDTATPIDLFVPVSLQPVLIPRPQNSSISVLDNPQSWWLQLMLRVRPGVSDAQIQAQLDSALRQAAQPAATSAHAFASLHLALQPGSRGVDDLHGQYAESAWILLSLSGLVLLLACVNLANLLLARAASRRREIATRLALGARRSHILRQLLTETVLLALLGGFAGLGLAFFARNAIPAMLARSGGSEIPSALTSAFDLRILAFAAAISLLCGMLTGLLPALTAIRAAQGAAALKDSPYAASSPSLSGSARLGLGASLVVLQIALSTILLAGAALFVRTLINLSHVSLGFESNHILLFRLNPPRSLYDDAKGVALFRRLQENLAAIPGVRSVSMSNIAIIGDGHSGSSFHIPGTPHHNPEIRVQENSITDDFFSTLGIPLLQGRRFDSTDTPASPPVAVINQALAQSFFPHTNPIGLTFEIDADEIAVPVRIIGIAANTRYADLRAPTPPTFYLSYRQQNESGRRVFTLRTAADPATVLPQVRAVVAAIDPNLPLLDARSMNEQVRSTLVNERIFARLTAAFGVLALILACIGIYGIMAFTVSRRTSEIGIRMALGAQSRQVLVLILRQATWMSLAGVFCGLVATLWLARFIRSMLYGLTPSDPITLGFVAMLLIVISLLAAFGPARRAAHIDPNQALRHE</sequence>
<dbReference type="InterPro" id="IPR003838">
    <property type="entry name" value="ABC3_permease_C"/>
</dbReference>
<dbReference type="NCBIfam" id="NF038403">
    <property type="entry name" value="perm_prefix_1"/>
    <property type="match status" value="1"/>
</dbReference>
<keyword evidence="3 7" id="KW-0812">Transmembrane</keyword>
<reference evidence="11" key="1">
    <citation type="journal article" date="2019" name="Int. J. Syst. Evol. Microbiol.">
        <title>The Global Catalogue of Microorganisms (GCM) 10K type strain sequencing project: providing services to taxonomists for standard genome sequencing and annotation.</title>
        <authorList>
            <consortium name="The Broad Institute Genomics Platform"/>
            <consortium name="The Broad Institute Genome Sequencing Center for Infectious Disease"/>
            <person name="Wu L."/>
            <person name="Ma J."/>
        </authorList>
    </citation>
    <scope>NUCLEOTIDE SEQUENCE [LARGE SCALE GENOMIC DNA]</scope>
    <source>
        <strain evidence="11">JCM 4087</strain>
    </source>
</reference>
<dbReference type="RefSeq" id="WP_263335250.1">
    <property type="nucleotide sequence ID" value="NZ_JAGSYH010000002.1"/>
</dbReference>
<evidence type="ECO:0000313" key="10">
    <source>
        <dbReference type="EMBL" id="MFC5860733.1"/>
    </source>
</evidence>
<dbReference type="Pfam" id="PF02687">
    <property type="entry name" value="FtsX"/>
    <property type="match status" value="2"/>
</dbReference>
<evidence type="ECO:0000256" key="5">
    <source>
        <dbReference type="ARBA" id="ARBA00023136"/>
    </source>
</evidence>
<evidence type="ECO:0000256" key="6">
    <source>
        <dbReference type="ARBA" id="ARBA00038076"/>
    </source>
</evidence>
<feature type="domain" description="MacB-like periplasmic core" evidence="9">
    <location>
        <begin position="547"/>
        <end position="765"/>
    </location>
</feature>
<feature type="transmembrane region" description="Helical" evidence="7">
    <location>
        <begin position="432"/>
        <end position="454"/>
    </location>
</feature>
<protein>
    <submittedName>
        <fullName evidence="10">ADOP family duplicated permease</fullName>
    </submittedName>
</protein>
<organism evidence="10 11">
    <name type="scientific">Acidicapsa dinghuensis</name>
    <dbReference type="NCBI Taxonomy" id="2218256"/>
    <lineage>
        <taxon>Bacteria</taxon>
        <taxon>Pseudomonadati</taxon>
        <taxon>Acidobacteriota</taxon>
        <taxon>Terriglobia</taxon>
        <taxon>Terriglobales</taxon>
        <taxon>Acidobacteriaceae</taxon>
        <taxon>Acidicapsa</taxon>
    </lineage>
</organism>
<dbReference type="InterPro" id="IPR025857">
    <property type="entry name" value="MacB_PCD"/>
</dbReference>
<evidence type="ECO:0000259" key="9">
    <source>
        <dbReference type="Pfam" id="PF12704"/>
    </source>
</evidence>
<keyword evidence="2" id="KW-1003">Cell membrane</keyword>
<dbReference type="InterPro" id="IPR017800">
    <property type="entry name" value="ADOP"/>
</dbReference>
<evidence type="ECO:0000256" key="4">
    <source>
        <dbReference type="ARBA" id="ARBA00022989"/>
    </source>
</evidence>
<feature type="transmembrane region" description="Helical" evidence="7">
    <location>
        <begin position="843"/>
        <end position="873"/>
    </location>
</feature>
<name>A0ABW1E9J9_9BACT</name>
<dbReference type="Pfam" id="PF12704">
    <property type="entry name" value="MacB_PCD"/>
    <property type="match status" value="2"/>
</dbReference>
<feature type="transmembrane region" description="Helical" evidence="7">
    <location>
        <begin position="885"/>
        <end position="904"/>
    </location>
</feature>
<comment type="similarity">
    <text evidence="6">Belongs to the ABC-4 integral membrane protein family.</text>
</comment>
<dbReference type="EMBL" id="JBHSPH010000001">
    <property type="protein sequence ID" value="MFC5860733.1"/>
    <property type="molecule type" value="Genomic_DNA"/>
</dbReference>
<keyword evidence="5 7" id="KW-0472">Membrane</keyword>
<evidence type="ECO:0000256" key="1">
    <source>
        <dbReference type="ARBA" id="ARBA00004651"/>
    </source>
</evidence>
<feature type="transmembrane region" description="Helical" evidence="7">
    <location>
        <begin position="482"/>
        <end position="506"/>
    </location>
</feature>